<organism evidence="2 3">
    <name type="scientific">Setaria italica</name>
    <name type="common">Foxtail millet</name>
    <name type="synonym">Panicum italicum</name>
    <dbReference type="NCBI Taxonomy" id="4555"/>
    <lineage>
        <taxon>Eukaryota</taxon>
        <taxon>Viridiplantae</taxon>
        <taxon>Streptophyta</taxon>
        <taxon>Embryophyta</taxon>
        <taxon>Tracheophyta</taxon>
        <taxon>Spermatophyta</taxon>
        <taxon>Magnoliopsida</taxon>
        <taxon>Liliopsida</taxon>
        <taxon>Poales</taxon>
        <taxon>Poaceae</taxon>
        <taxon>PACMAD clade</taxon>
        <taxon>Panicoideae</taxon>
        <taxon>Panicodae</taxon>
        <taxon>Paniceae</taxon>
        <taxon>Cenchrinae</taxon>
        <taxon>Setaria</taxon>
    </lineage>
</organism>
<dbReference type="EMBL" id="AGNK02000489">
    <property type="status" value="NOT_ANNOTATED_CDS"/>
    <property type="molecule type" value="Genomic_DNA"/>
</dbReference>
<evidence type="ECO:0000256" key="1">
    <source>
        <dbReference type="SAM" id="MobiDB-lite"/>
    </source>
</evidence>
<dbReference type="EnsemblPlants" id="KQL30906">
    <property type="protein sequence ID" value="KQL30906"/>
    <property type="gene ID" value="SETIT_019606mg"/>
</dbReference>
<sequence>MGVAGRANPTSSLRSRRCLRMRPSPSLNARHPPPLPLLLPRPGRSSRAPTAAYSGDLAGPSLSASPLSCS</sequence>
<evidence type="ECO:0000313" key="3">
    <source>
        <dbReference type="Proteomes" id="UP000004995"/>
    </source>
</evidence>
<feature type="compositionally biased region" description="Low complexity" evidence="1">
    <location>
        <begin position="57"/>
        <end position="70"/>
    </location>
</feature>
<keyword evidence="3" id="KW-1185">Reference proteome</keyword>
<protein>
    <submittedName>
        <fullName evidence="2">Uncharacterized protein</fullName>
    </submittedName>
</protein>
<feature type="region of interest" description="Disordered" evidence="1">
    <location>
        <begin position="1"/>
        <end position="70"/>
    </location>
</feature>
<dbReference type="Gramene" id="KQL30906">
    <property type="protein sequence ID" value="KQL30906"/>
    <property type="gene ID" value="SETIT_019606mg"/>
</dbReference>
<proteinExistence type="predicted"/>
<dbReference type="InParanoid" id="K3YZ98"/>
<name>K3YZ98_SETIT</name>
<dbReference type="Proteomes" id="UP000004995">
    <property type="component" value="Unassembled WGS sequence"/>
</dbReference>
<reference evidence="2" key="2">
    <citation type="submission" date="2018-08" db="UniProtKB">
        <authorList>
            <consortium name="EnsemblPlants"/>
        </authorList>
    </citation>
    <scope>IDENTIFICATION</scope>
    <source>
        <strain evidence="2">Yugu1</strain>
    </source>
</reference>
<evidence type="ECO:0000313" key="2">
    <source>
        <dbReference type="EnsemblPlants" id="KQL30906"/>
    </source>
</evidence>
<dbReference type="AlphaFoldDB" id="K3YZ98"/>
<accession>K3YZ98</accession>
<dbReference type="HOGENOM" id="CLU_2762604_0_0_1"/>
<reference evidence="3" key="1">
    <citation type="journal article" date="2012" name="Nat. Biotechnol.">
        <title>Reference genome sequence of the model plant Setaria.</title>
        <authorList>
            <person name="Bennetzen J.L."/>
            <person name="Schmutz J."/>
            <person name="Wang H."/>
            <person name="Percifield R."/>
            <person name="Hawkins J."/>
            <person name="Pontaroli A.C."/>
            <person name="Estep M."/>
            <person name="Feng L."/>
            <person name="Vaughn J.N."/>
            <person name="Grimwood J."/>
            <person name="Jenkins J."/>
            <person name="Barry K."/>
            <person name="Lindquist E."/>
            <person name="Hellsten U."/>
            <person name="Deshpande S."/>
            <person name="Wang X."/>
            <person name="Wu X."/>
            <person name="Mitros T."/>
            <person name="Triplett J."/>
            <person name="Yang X."/>
            <person name="Ye C.Y."/>
            <person name="Mauro-Herrera M."/>
            <person name="Wang L."/>
            <person name="Li P."/>
            <person name="Sharma M."/>
            <person name="Sharma R."/>
            <person name="Ronald P.C."/>
            <person name="Panaud O."/>
            <person name="Kellogg E.A."/>
            <person name="Brutnell T.P."/>
            <person name="Doust A.N."/>
            <person name="Tuskan G.A."/>
            <person name="Rokhsar D."/>
            <person name="Devos K.M."/>
        </authorList>
    </citation>
    <scope>NUCLEOTIDE SEQUENCE [LARGE SCALE GENOMIC DNA]</scope>
    <source>
        <strain evidence="3">cv. Yugu1</strain>
    </source>
</reference>